<dbReference type="Proteomes" id="UP000717696">
    <property type="component" value="Unassembled WGS sequence"/>
</dbReference>
<evidence type="ECO:0000256" key="1">
    <source>
        <dbReference type="SAM" id="MobiDB-lite"/>
    </source>
</evidence>
<accession>A0A9P9DTZ7</accession>
<feature type="region of interest" description="Disordered" evidence="1">
    <location>
        <begin position="135"/>
        <end position="181"/>
    </location>
</feature>
<comment type="caution">
    <text evidence="2">The sequence shown here is derived from an EMBL/GenBank/DDBJ whole genome shotgun (WGS) entry which is preliminary data.</text>
</comment>
<evidence type="ECO:0008006" key="4">
    <source>
        <dbReference type="Google" id="ProtNLM"/>
    </source>
</evidence>
<reference evidence="2" key="1">
    <citation type="journal article" date="2021" name="Nat. Commun.">
        <title>Genetic determinants of endophytism in the Arabidopsis root mycobiome.</title>
        <authorList>
            <person name="Mesny F."/>
            <person name="Miyauchi S."/>
            <person name="Thiergart T."/>
            <person name="Pickel B."/>
            <person name="Atanasova L."/>
            <person name="Karlsson M."/>
            <person name="Huettel B."/>
            <person name="Barry K.W."/>
            <person name="Haridas S."/>
            <person name="Chen C."/>
            <person name="Bauer D."/>
            <person name="Andreopoulos W."/>
            <person name="Pangilinan J."/>
            <person name="LaButti K."/>
            <person name="Riley R."/>
            <person name="Lipzen A."/>
            <person name="Clum A."/>
            <person name="Drula E."/>
            <person name="Henrissat B."/>
            <person name="Kohler A."/>
            <person name="Grigoriev I.V."/>
            <person name="Martin F.M."/>
            <person name="Hacquard S."/>
        </authorList>
    </citation>
    <scope>NUCLEOTIDE SEQUENCE</scope>
    <source>
        <strain evidence="2">MPI-CAGE-AT-0021</strain>
    </source>
</reference>
<dbReference type="OrthoDB" id="5363610at2759"/>
<proteinExistence type="predicted"/>
<gene>
    <name evidence="2" type="ORF">B0J13DRAFT_611977</name>
</gene>
<evidence type="ECO:0000313" key="3">
    <source>
        <dbReference type="Proteomes" id="UP000717696"/>
    </source>
</evidence>
<keyword evidence="3" id="KW-1185">Reference proteome</keyword>
<name>A0A9P9DTZ7_9HYPO</name>
<dbReference type="EMBL" id="JAGMUU010000024">
    <property type="protein sequence ID" value="KAH7125009.1"/>
    <property type="molecule type" value="Genomic_DNA"/>
</dbReference>
<dbReference type="AlphaFoldDB" id="A0A9P9DTZ7"/>
<protein>
    <recommendedName>
        <fullName evidence="4">Clr5 domain-containing protein</fullName>
    </recommendedName>
</protein>
<organism evidence="2 3">
    <name type="scientific">Dactylonectria estremocensis</name>
    <dbReference type="NCBI Taxonomy" id="1079267"/>
    <lineage>
        <taxon>Eukaryota</taxon>
        <taxon>Fungi</taxon>
        <taxon>Dikarya</taxon>
        <taxon>Ascomycota</taxon>
        <taxon>Pezizomycotina</taxon>
        <taxon>Sordariomycetes</taxon>
        <taxon>Hypocreomycetidae</taxon>
        <taxon>Hypocreales</taxon>
        <taxon>Nectriaceae</taxon>
        <taxon>Dactylonectria</taxon>
    </lineage>
</organism>
<evidence type="ECO:0000313" key="2">
    <source>
        <dbReference type="EMBL" id="KAH7125009.1"/>
    </source>
</evidence>
<feature type="region of interest" description="Disordered" evidence="1">
    <location>
        <begin position="633"/>
        <end position="656"/>
    </location>
</feature>
<sequence length="697" mass="78377">MVSTAGGDLAWVYSRNPRAAALSNDDIDQYKELIRQMYLVEGLSRTKVRNRLLKGHGFPISYVYPQDSVLLTAKSPGIVSTDRDKCRPDQFSKATNRWGFHKQTRKQQSAPTRSSVASVCDDEIAQVDIGLFPVPPSTATKTPTELSKRPRSTESTVSLTDVERRNRGPSLPLPDRPAKRCKAAGGAEDVSIRSHCHPEDGTPAQEYDDDFNTFTDYQSSTETPRPFPIAPSHLSTELTELTDCNDSETLQDSSVEVDELCAEFLACCYMFKRAFGYFAKVSIPFKHKSSSTTDRRSRMLDLARTARSSSTRQIACVILESELRASDDSLHFGNDDIGMLGDGSAGEPMTPNESFLFHRHLARMYSYKSCHASEVQQHLDKARRFTGSDGMPNVARLPCLDYWTLHHILDGKDCSISEELLDMQRYDELSLSYVISPCLRWCKEQLQRLRETRTDTQLDTAGDSGDIQTVAMDPTSMSQWGRQWDPFVFWAHTSSVFAYLWRNLQLNPPSPSDRLIWLDEGFLPGISVTHFLMVVCRLIVYQSRFVNPCWSPAEGTPLTREPSIPVRTESCLIAIDYLLAESTGSPRVIKRLFDKTLCEHHSRAPPTRRENTLVVQVRAELLDCLNSTIEAMDRARSTTPTPPSPRIAVSEMTDSREADSASLSELLDCSALEEMMALSTLNALIKRELHVDRIITF</sequence>